<evidence type="ECO:0000256" key="1">
    <source>
        <dbReference type="SAM" id="Phobius"/>
    </source>
</evidence>
<sequence>MASVLTLLLRLLVMVVGYAAASLAASAFLHLTVLGAQGFTAEEAHWVALGSIYFSIPFVALFVAYYAFLPAAVAVVLAEYVGRRDWLTYALAGAAVGLAAAGMLWQSGATVVDRDATDLTANPMLAGPRLLALLIGAGICGGLGYWLIAGRSAGGWRAGT</sequence>
<proteinExistence type="predicted"/>
<keyword evidence="3" id="KW-1185">Reference proteome</keyword>
<keyword evidence="1" id="KW-1133">Transmembrane helix</keyword>
<feature type="transmembrane region" description="Helical" evidence="1">
    <location>
        <begin position="48"/>
        <end position="77"/>
    </location>
</feature>
<dbReference type="EMBL" id="PXYK01000013">
    <property type="protein sequence ID" value="PSJ58708.1"/>
    <property type="molecule type" value="Genomic_DNA"/>
</dbReference>
<keyword evidence="1" id="KW-0812">Transmembrane</keyword>
<evidence type="ECO:0000313" key="3">
    <source>
        <dbReference type="Proteomes" id="UP000241229"/>
    </source>
</evidence>
<gene>
    <name evidence="2" type="ORF">C7I84_14585</name>
</gene>
<protein>
    <submittedName>
        <fullName evidence="2">Uncharacterized protein</fullName>
    </submittedName>
</protein>
<evidence type="ECO:0000313" key="2">
    <source>
        <dbReference type="EMBL" id="PSJ58708.1"/>
    </source>
</evidence>
<dbReference type="OrthoDB" id="7906671at2"/>
<organism evidence="2 3">
    <name type="scientific">Kumtagia ephedrae</name>
    <dbReference type="NCBI Taxonomy" id="2116701"/>
    <lineage>
        <taxon>Bacteria</taxon>
        <taxon>Pseudomonadati</taxon>
        <taxon>Pseudomonadota</taxon>
        <taxon>Alphaproteobacteria</taxon>
        <taxon>Hyphomicrobiales</taxon>
        <taxon>Phyllobacteriaceae</taxon>
        <taxon>Kumtagia</taxon>
    </lineage>
</organism>
<feature type="transmembrane region" description="Helical" evidence="1">
    <location>
        <begin position="126"/>
        <end position="148"/>
    </location>
</feature>
<keyword evidence="1" id="KW-0472">Membrane</keyword>
<dbReference type="AlphaFoldDB" id="A0A2P7S887"/>
<reference evidence="2 3" key="1">
    <citation type="submission" date="2018-03" db="EMBL/GenBank/DDBJ databases">
        <title>The draft genome of Mesorhizobium sp. 6GN-30.</title>
        <authorList>
            <person name="Liu L."/>
            <person name="Li L."/>
            <person name="Wang T."/>
            <person name="Zhang X."/>
            <person name="Liang L."/>
        </authorList>
    </citation>
    <scope>NUCLEOTIDE SEQUENCE [LARGE SCALE GENOMIC DNA]</scope>
    <source>
        <strain evidence="2 3">6GN30</strain>
    </source>
</reference>
<name>A0A2P7S887_9HYPH</name>
<accession>A0A2P7S887</accession>
<dbReference type="Proteomes" id="UP000241229">
    <property type="component" value="Unassembled WGS sequence"/>
</dbReference>
<dbReference type="RefSeq" id="WP_106772934.1">
    <property type="nucleotide sequence ID" value="NZ_PXYK01000013.1"/>
</dbReference>
<comment type="caution">
    <text evidence="2">The sequence shown here is derived from an EMBL/GenBank/DDBJ whole genome shotgun (WGS) entry which is preliminary data.</text>
</comment>
<feature type="transmembrane region" description="Helical" evidence="1">
    <location>
        <begin position="86"/>
        <end position="106"/>
    </location>
</feature>